<accession>C4V859</accession>
<gene>
    <name evidence="1" type="ORF">NCER_100664</name>
</gene>
<proteinExistence type="predicted"/>
<evidence type="ECO:0000313" key="1">
    <source>
        <dbReference type="EMBL" id="EEQ82592.1"/>
    </source>
</evidence>
<sequence length="315" mass="36393">MIFCLYFSQIMSYKCMISYDEGPTKNINRVIEKGVSLNIPLVFYLDPFNPLFDKQVVEEIIENGYEVGMSIIEEVTDETITMVLEKYEKEFIKRTGHKAVLLRLPAVGCITHKTINIPESLGYLIDIPNIDSEDDQKSNIYPFLCQALAAENRKGVSIVFRERYEKSIDILQYVANAMNQKGYKIVPACVYLGKSTSLIKVNDEIKEQENKTKTVTVTKFEVLRCSSPYKIRVFTLQNDDEIKEILVPYSTYSKLYVRDILRKQPENDQELENLYEKIIKECGIITEDDEIKACRKNGCRSRDIGLLCLLYFVCL</sequence>
<dbReference type="InterPro" id="IPR011330">
    <property type="entry name" value="Glyco_hydro/deAcase_b/a-brl"/>
</dbReference>
<dbReference type="InParanoid" id="C4V859"/>
<dbReference type="OMA" id="CITHKTI"/>
<evidence type="ECO:0000313" key="2">
    <source>
        <dbReference type="Proteomes" id="UP000009082"/>
    </source>
</evidence>
<dbReference type="KEGG" id="nce:NCER_100664"/>
<reference evidence="2" key="1">
    <citation type="journal article" date="2009" name="PLoS Pathog.">
        <title>Genomic analyses of the microsporidian Nosema ceranae, an emergent pathogen of honey bees.</title>
        <authorList>
            <person name="Cornman R.S."/>
            <person name="Chen Y.P."/>
            <person name="Schatz M.C."/>
            <person name="Street C."/>
            <person name="Zhao Y."/>
            <person name="Desany B."/>
            <person name="Egholm M."/>
            <person name="Hutchison S."/>
            <person name="Pettis J.S."/>
            <person name="Lipkin W.I."/>
            <person name="Evans J.D."/>
        </authorList>
    </citation>
    <scope>NUCLEOTIDE SEQUENCE [LARGE SCALE GENOMIC DNA]</scope>
    <source>
        <strain evidence="2">BRL01</strain>
    </source>
</reference>
<dbReference type="Gene3D" id="3.20.20.370">
    <property type="entry name" value="Glycoside hydrolase/deacetylase"/>
    <property type="match status" value="1"/>
</dbReference>
<organism evidence="2">
    <name type="scientific">Vairimorpha ceranae (strain BRL01)</name>
    <name type="common">Microsporidian parasite</name>
    <name type="synonym">Nosema ceranae</name>
    <dbReference type="NCBI Taxonomy" id="578460"/>
    <lineage>
        <taxon>Eukaryota</taxon>
        <taxon>Fungi</taxon>
        <taxon>Fungi incertae sedis</taxon>
        <taxon>Microsporidia</taxon>
        <taxon>Nosematidae</taxon>
        <taxon>Vairimorpha</taxon>
    </lineage>
</organism>
<name>C4V859_VAIC1</name>
<dbReference type="SUPFAM" id="SSF88713">
    <property type="entry name" value="Glycoside hydrolase/deacetylase"/>
    <property type="match status" value="1"/>
</dbReference>
<dbReference type="AlphaFoldDB" id="C4V859"/>
<dbReference type="OrthoDB" id="407355at2759"/>
<protein>
    <recommendedName>
        <fullName evidence="3">Polysaccharide deacetylase</fullName>
    </recommendedName>
</protein>
<evidence type="ECO:0008006" key="3">
    <source>
        <dbReference type="Google" id="ProtNLM"/>
    </source>
</evidence>
<dbReference type="HOGENOM" id="CLU_883063_0_0_1"/>
<dbReference type="Proteomes" id="UP000009082">
    <property type="component" value="Unassembled WGS sequence"/>
</dbReference>
<dbReference type="GO" id="GO:0005975">
    <property type="term" value="P:carbohydrate metabolic process"/>
    <property type="evidence" value="ECO:0007669"/>
    <property type="project" value="InterPro"/>
</dbReference>
<dbReference type="EMBL" id="ACOL01000041">
    <property type="protein sequence ID" value="EEQ82592.1"/>
    <property type="molecule type" value="Genomic_DNA"/>
</dbReference>
<dbReference type="VEuPathDB" id="MicrosporidiaDB:NCER_100664"/>